<dbReference type="OrthoDB" id="200286at2"/>
<keyword evidence="2" id="KW-1185">Reference proteome</keyword>
<organism evidence="1 2">
    <name type="scientific">Clostridium aceticum</name>
    <dbReference type="NCBI Taxonomy" id="84022"/>
    <lineage>
        <taxon>Bacteria</taxon>
        <taxon>Bacillati</taxon>
        <taxon>Bacillota</taxon>
        <taxon>Clostridia</taxon>
        <taxon>Eubacteriales</taxon>
        <taxon>Clostridiaceae</taxon>
        <taxon>Clostridium</taxon>
    </lineage>
</organism>
<proteinExistence type="predicted"/>
<dbReference type="Proteomes" id="UP000035704">
    <property type="component" value="Chromosome"/>
</dbReference>
<dbReference type="Pfam" id="PF09582">
    <property type="entry name" value="AnfO_nitrog"/>
    <property type="match status" value="1"/>
</dbReference>
<dbReference type="STRING" id="84022.CACET_c28440"/>
<accession>A0A0D8IBT8</accession>
<dbReference type="EMBL" id="CP009687">
    <property type="protein sequence ID" value="AKL96289.1"/>
    <property type="molecule type" value="Genomic_DNA"/>
</dbReference>
<protein>
    <submittedName>
        <fullName evidence="1">Fe-only nitrogenase accessory protein AnfO</fullName>
    </submittedName>
</protein>
<dbReference type="RefSeq" id="WP_044825300.1">
    <property type="nucleotide sequence ID" value="NZ_CP009687.1"/>
</dbReference>
<evidence type="ECO:0000313" key="2">
    <source>
        <dbReference type="Proteomes" id="UP000035704"/>
    </source>
</evidence>
<evidence type="ECO:0000313" key="1">
    <source>
        <dbReference type="EMBL" id="AKL96289.1"/>
    </source>
</evidence>
<dbReference type="NCBIfam" id="TIGR02940">
    <property type="entry name" value="anfO_nitrog"/>
    <property type="match status" value="1"/>
</dbReference>
<name>A0A0D8IBT8_9CLOT</name>
<dbReference type="InterPro" id="IPR014287">
    <property type="entry name" value="Nase_Fe-Fe_AnfO"/>
</dbReference>
<gene>
    <name evidence="1" type="primary">anfO</name>
    <name evidence="1" type="ORF">CACET_c28440</name>
</gene>
<dbReference type="AlphaFoldDB" id="A0A0D8IBT8"/>
<sequence>MSKEIACFLNDNNHTSVLLETGCIRVYKKVEGQWEIVKEFPFGIDYTKGMIGVRQSLTEMMKSLGDSCKIFAAREITGLIYTVLDAEGFTLWELEGHPEIFLDVILEKEEEVNDSEEEEAPMPIEGEKKGYYFMNLKKLQQSSTGVTSKQVLLPFLRKNSFYELKVICAHIPKWFEGEFQKLNLKADVNQEEDGNYHVTVYKKTCMD</sequence>
<reference evidence="1 2" key="1">
    <citation type="submission" date="2014-10" db="EMBL/GenBank/DDBJ databases">
        <title>Genome sequence of Clostridium aceticum DSM 1496.</title>
        <authorList>
            <person name="Poehlein A."/>
            <person name="Schiel-Bengelsdorf B."/>
            <person name="Gottschalk G."/>
            <person name="Duerre P."/>
            <person name="Daniel R."/>
        </authorList>
    </citation>
    <scope>NUCLEOTIDE SEQUENCE [LARGE SCALE GENOMIC DNA]</scope>
    <source>
        <strain evidence="1 2">DSM 1496</strain>
    </source>
</reference>
<dbReference type="KEGG" id="cace:CACET_c28440"/>
<dbReference type="PATRIC" id="fig|84022.5.peg.780"/>